<name>A0A9J6PCS4_9PROT</name>
<evidence type="ECO:0000313" key="2">
    <source>
        <dbReference type="Proteomes" id="UP001055804"/>
    </source>
</evidence>
<dbReference type="PANTHER" id="PTHR10443">
    <property type="entry name" value="MICROSOMAL DIPEPTIDASE"/>
    <property type="match status" value="1"/>
</dbReference>
<reference evidence="1" key="1">
    <citation type="submission" date="2022-06" db="EMBL/GenBank/DDBJ databases">
        <title>Isolation and Genomics of Futiania mangrovii gen. nov., sp. nov., a Rare and Metabolically-versatile member in the Class Alphaproteobacteria.</title>
        <authorList>
            <person name="Liu L."/>
            <person name="Huang W.-C."/>
            <person name="Pan J."/>
            <person name="Li J."/>
            <person name="Huang Y."/>
            <person name="Du H."/>
            <person name="Liu Y."/>
            <person name="Li M."/>
        </authorList>
    </citation>
    <scope>NUCLEOTIDE SEQUENCE</scope>
    <source>
        <strain evidence="1">FT118</strain>
    </source>
</reference>
<dbReference type="Proteomes" id="UP001055804">
    <property type="component" value="Unassembled WGS sequence"/>
</dbReference>
<protein>
    <submittedName>
        <fullName evidence="1">Dipeptidase</fullName>
    </submittedName>
</protein>
<sequence>MAQTRVNGHSRQEVPLIIDGLSMPTPERRWFEEWRDGGIGCVNTCICVWENAREAITVLSRWRRALEENSDLIAPATSVDEIRSIAASGRTAVVFSFQNTAPIEHDIELFTHFRALGVCIMQLTYNLQNYIGCGYWEAKDAGISSRFGALAVQEMNRVGIMIDLSHCGERTTLDAIEMSEKPVAITHANPREFVGSPVYGAGRLKTTEAIKALSARGGVIGLTPNRNMTPEGAATTLERFSEMVAWTVDRIGIDHVGIGLDYCPGHPNSVRTWWRFARWSRESAPAEQMKIAPHEGWSDWIRSPAQISNIAKGLSQRGFLQGEIDKVMGGNWLRIYDVCFAPAAAYVSADS</sequence>
<dbReference type="InterPro" id="IPR032466">
    <property type="entry name" value="Metal_Hydrolase"/>
</dbReference>
<dbReference type="RefSeq" id="WP_269333081.1">
    <property type="nucleotide sequence ID" value="NZ_JAMZFT010000002.1"/>
</dbReference>
<gene>
    <name evidence="1" type="ORF">NJQ99_12055</name>
</gene>
<comment type="caution">
    <text evidence="1">The sequence shown here is derived from an EMBL/GenBank/DDBJ whole genome shotgun (WGS) entry which is preliminary data.</text>
</comment>
<organism evidence="1 2">
    <name type="scientific">Futiania mangrovi</name>
    <dbReference type="NCBI Taxonomy" id="2959716"/>
    <lineage>
        <taxon>Bacteria</taxon>
        <taxon>Pseudomonadati</taxon>
        <taxon>Pseudomonadota</taxon>
        <taxon>Alphaproteobacteria</taxon>
        <taxon>Futianiales</taxon>
        <taxon>Futianiaceae</taxon>
        <taxon>Futiania</taxon>
    </lineage>
</organism>
<dbReference type="GO" id="GO:0070573">
    <property type="term" value="F:metallodipeptidase activity"/>
    <property type="evidence" value="ECO:0007669"/>
    <property type="project" value="InterPro"/>
</dbReference>
<dbReference type="Pfam" id="PF01244">
    <property type="entry name" value="Peptidase_M19"/>
    <property type="match status" value="1"/>
</dbReference>
<dbReference type="Gene3D" id="3.20.20.140">
    <property type="entry name" value="Metal-dependent hydrolases"/>
    <property type="match status" value="1"/>
</dbReference>
<dbReference type="SUPFAM" id="SSF51556">
    <property type="entry name" value="Metallo-dependent hydrolases"/>
    <property type="match status" value="1"/>
</dbReference>
<accession>A0A9J6PCS4</accession>
<evidence type="ECO:0000313" key="1">
    <source>
        <dbReference type="EMBL" id="MCP1337149.1"/>
    </source>
</evidence>
<dbReference type="EMBL" id="JAMZFT010000002">
    <property type="protein sequence ID" value="MCP1337149.1"/>
    <property type="molecule type" value="Genomic_DNA"/>
</dbReference>
<dbReference type="AlphaFoldDB" id="A0A9J6PCS4"/>
<proteinExistence type="predicted"/>
<dbReference type="InterPro" id="IPR008257">
    <property type="entry name" value="Pept_M19"/>
</dbReference>
<dbReference type="PROSITE" id="PS51365">
    <property type="entry name" value="RENAL_DIPEPTIDASE_2"/>
    <property type="match status" value="1"/>
</dbReference>
<dbReference type="PANTHER" id="PTHR10443:SF12">
    <property type="entry name" value="DIPEPTIDASE"/>
    <property type="match status" value="1"/>
</dbReference>
<dbReference type="GO" id="GO:0006508">
    <property type="term" value="P:proteolysis"/>
    <property type="evidence" value="ECO:0007669"/>
    <property type="project" value="InterPro"/>
</dbReference>
<keyword evidence="2" id="KW-1185">Reference proteome</keyword>